<feature type="domain" description="CNNM transmembrane" evidence="12">
    <location>
        <begin position="330"/>
        <end position="516"/>
    </location>
</feature>
<evidence type="ECO:0000256" key="5">
    <source>
        <dbReference type="ARBA" id="ARBA00023122"/>
    </source>
</evidence>
<accession>A0A812IRC4</accession>
<dbReference type="InterPro" id="IPR002550">
    <property type="entry name" value="CNNM"/>
</dbReference>
<dbReference type="InterPro" id="IPR000644">
    <property type="entry name" value="CBS_dom"/>
</dbReference>
<evidence type="ECO:0000256" key="1">
    <source>
        <dbReference type="ARBA" id="ARBA00004141"/>
    </source>
</evidence>
<name>A0A812IRC4_SYMPI</name>
<keyword evidence="5 7" id="KW-0129">CBS domain</keyword>
<dbReference type="AlphaFoldDB" id="A0A812IRC4"/>
<dbReference type="Pfam" id="PF00571">
    <property type="entry name" value="CBS"/>
    <property type="match status" value="1"/>
</dbReference>
<feature type="transmembrane region" description="Helical" evidence="10">
    <location>
        <begin position="456"/>
        <end position="476"/>
    </location>
</feature>
<keyword evidence="3" id="KW-0677">Repeat</keyword>
<feature type="transmembrane region" description="Helical" evidence="10">
    <location>
        <begin position="333"/>
        <end position="359"/>
    </location>
</feature>
<protein>
    <recommendedName>
        <fullName evidence="15">Magnesium and cobalt efflux protein CorC</fullName>
    </recommendedName>
</protein>
<gene>
    <name evidence="13" type="ORF">SPIL2461_LOCUS55</name>
</gene>
<reference evidence="13" key="1">
    <citation type="submission" date="2021-02" db="EMBL/GenBank/DDBJ databases">
        <authorList>
            <person name="Dougan E. K."/>
            <person name="Rhodes N."/>
            <person name="Thang M."/>
            <person name="Chan C."/>
        </authorList>
    </citation>
    <scope>NUCLEOTIDE SEQUENCE</scope>
</reference>
<sequence>MVRGADNSDRWVEATPAESAPADNEHEVLSAAQVSAWQHQGFALVRGVFPDSLIETLREAATERFPAPGSAAAQGVSDFGSELCFPSTLPGFNEITLAPRLLTCVSALLQAPVESLRLSQSDLWPKYGRTEKSAGPLDNMDQRIHIDYPNHTLAHPTEWRRPEAVEMIVYLNDVETCGGATAVVPRQGDADPAYRWPIVDSPGIGELDYVNDRTAAEAYFSQQRPGLAQWRASLYAREKYTRFKAGDVLFYRHDTWHRGTPMLPDTLRLVHNITYRRAECEWISTLHVGWAWSAYRKSKYLERLIANASLAQRAVCCLCANTTTPSDTPRNDMYTLLVTFFLLALIFSFLCSMWEAVLLSTTPTYARMQFQEGTLVGRYLEDFKANIDRPLSAILTLNTIAHTVGAIGVGQQAAAIWADANPWITLFGVPALMTIAILVLSEIVPKTIGALYWQRLVTFTVHSLRFLIVALAPLVWMSQYLTRLLKHGNNQPVLTRTDFLAMAEIGAQEGVFEEEESQMIGNMIRFQTVQVRDVMTPRTVVAAAAESDAIASFHTLGKRQRFSRIPIYNISKDHITGYILKADVLTALIDGQGDEPLASLRREIIAVGETYAITDLFSTLRERQEHIAVVLDDFGGMAGIVTLEDVIETLLGFEIVDETDTTTDMRMLAERHRDRRAKTLGALDGPGLSD</sequence>
<dbReference type="GO" id="GO:0005886">
    <property type="term" value="C:plasma membrane"/>
    <property type="evidence" value="ECO:0007669"/>
    <property type="project" value="TreeGrafter"/>
</dbReference>
<evidence type="ECO:0000256" key="4">
    <source>
        <dbReference type="ARBA" id="ARBA00022989"/>
    </source>
</evidence>
<dbReference type="OrthoDB" id="6332559at2759"/>
<evidence type="ECO:0008006" key="15">
    <source>
        <dbReference type="Google" id="ProtNLM"/>
    </source>
</evidence>
<evidence type="ECO:0000259" key="11">
    <source>
        <dbReference type="PROSITE" id="PS51371"/>
    </source>
</evidence>
<evidence type="ECO:0000256" key="9">
    <source>
        <dbReference type="SAM" id="MobiDB-lite"/>
    </source>
</evidence>
<feature type="transmembrane region" description="Helical" evidence="10">
    <location>
        <begin position="423"/>
        <end position="444"/>
    </location>
</feature>
<keyword evidence="14" id="KW-1185">Reference proteome</keyword>
<dbReference type="InterPro" id="IPR046342">
    <property type="entry name" value="CBS_dom_sf"/>
</dbReference>
<dbReference type="Gene3D" id="3.10.580.10">
    <property type="entry name" value="CBS-domain"/>
    <property type="match status" value="1"/>
</dbReference>
<dbReference type="EMBL" id="CAJNIZ010000001">
    <property type="protein sequence ID" value="CAE7148909.1"/>
    <property type="molecule type" value="Genomic_DNA"/>
</dbReference>
<evidence type="ECO:0000256" key="6">
    <source>
        <dbReference type="ARBA" id="ARBA00023136"/>
    </source>
</evidence>
<comment type="subcellular location">
    <subcellularLocation>
        <location evidence="1">Membrane</location>
        <topology evidence="1">Multi-pass membrane protein</topology>
    </subcellularLocation>
</comment>
<evidence type="ECO:0000259" key="12">
    <source>
        <dbReference type="PROSITE" id="PS51846"/>
    </source>
</evidence>
<evidence type="ECO:0000256" key="7">
    <source>
        <dbReference type="PROSITE-ProRule" id="PRU00703"/>
    </source>
</evidence>
<keyword evidence="2 8" id="KW-0812">Transmembrane</keyword>
<dbReference type="SUPFAM" id="SSF51197">
    <property type="entry name" value="Clavaminate synthase-like"/>
    <property type="match status" value="1"/>
</dbReference>
<dbReference type="PROSITE" id="PS51846">
    <property type="entry name" value="CNNM"/>
    <property type="match status" value="1"/>
</dbReference>
<dbReference type="Pfam" id="PF01595">
    <property type="entry name" value="CNNM"/>
    <property type="match status" value="1"/>
</dbReference>
<evidence type="ECO:0000256" key="10">
    <source>
        <dbReference type="SAM" id="Phobius"/>
    </source>
</evidence>
<dbReference type="Proteomes" id="UP000649617">
    <property type="component" value="Unassembled WGS sequence"/>
</dbReference>
<evidence type="ECO:0000256" key="8">
    <source>
        <dbReference type="PROSITE-ProRule" id="PRU01193"/>
    </source>
</evidence>
<feature type="region of interest" description="Disordered" evidence="9">
    <location>
        <begin position="1"/>
        <end position="23"/>
    </location>
</feature>
<organism evidence="13 14">
    <name type="scientific">Symbiodinium pilosum</name>
    <name type="common">Dinoflagellate</name>
    <dbReference type="NCBI Taxonomy" id="2952"/>
    <lineage>
        <taxon>Eukaryota</taxon>
        <taxon>Sar</taxon>
        <taxon>Alveolata</taxon>
        <taxon>Dinophyceae</taxon>
        <taxon>Suessiales</taxon>
        <taxon>Symbiodiniaceae</taxon>
        <taxon>Symbiodinium</taxon>
    </lineage>
</organism>
<dbReference type="PROSITE" id="PS51371">
    <property type="entry name" value="CBS"/>
    <property type="match status" value="2"/>
</dbReference>
<evidence type="ECO:0000256" key="2">
    <source>
        <dbReference type="ARBA" id="ARBA00022692"/>
    </source>
</evidence>
<evidence type="ECO:0000256" key="3">
    <source>
        <dbReference type="ARBA" id="ARBA00022737"/>
    </source>
</evidence>
<dbReference type="InterPro" id="IPR044751">
    <property type="entry name" value="Ion_transp-like_CBS"/>
</dbReference>
<feature type="domain" description="CBS" evidence="11">
    <location>
        <begin position="600"/>
        <end position="658"/>
    </location>
</feature>
<proteinExistence type="predicted"/>
<dbReference type="PANTHER" id="PTHR22777:SF4">
    <property type="entry name" value="UPF0053 PROTEIN SLL1254"/>
    <property type="match status" value="1"/>
</dbReference>
<dbReference type="PANTHER" id="PTHR22777">
    <property type="entry name" value="HEMOLYSIN-RELATED"/>
    <property type="match status" value="1"/>
</dbReference>
<evidence type="ECO:0000313" key="13">
    <source>
        <dbReference type="EMBL" id="CAE7148909.1"/>
    </source>
</evidence>
<evidence type="ECO:0000313" key="14">
    <source>
        <dbReference type="Proteomes" id="UP000649617"/>
    </source>
</evidence>
<dbReference type="CDD" id="cd04590">
    <property type="entry name" value="CBS_pair_CorC_HlyC_assoc"/>
    <property type="match status" value="1"/>
</dbReference>
<comment type="caution">
    <text evidence="13">The sequence shown here is derived from an EMBL/GenBank/DDBJ whole genome shotgun (WGS) entry which is preliminary data.</text>
</comment>
<keyword evidence="4 8" id="KW-1133">Transmembrane helix</keyword>
<keyword evidence="6 8" id="KW-0472">Membrane</keyword>
<feature type="domain" description="CBS" evidence="11">
    <location>
        <begin position="535"/>
        <end position="595"/>
    </location>
</feature>
<dbReference type="SUPFAM" id="SSF54631">
    <property type="entry name" value="CBS-domain pair"/>
    <property type="match status" value="1"/>
</dbReference>
<feature type="compositionally biased region" description="Basic and acidic residues" evidence="9">
    <location>
        <begin position="1"/>
        <end position="12"/>
    </location>
</feature>
<dbReference type="Gene3D" id="2.60.120.620">
    <property type="entry name" value="q2cbj1_9rhob like domain"/>
    <property type="match status" value="1"/>
</dbReference>